<dbReference type="SUPFAM" id="SSF51120">
    <property type="entry name" value="beta-Roll"/>
    <property type="match status" value="1"/>
</dbReference>
<dbReference type="InterPro" id="IPR050557">
    <property type="entry name" value="RTX_toxin/Mannuronan_C5-epim"/>
</dbReference>
<gene>
    <name evidence="3" type="ORF">PVT71_12220</name>
</gene>
<dbReference type="GO" id="GO:0005509">
    <property type="term" value="F:calcium ion binding"/>
    <property type="evidence" value="ECO:0007669"/>
    <property type="project" value="InterPro"/>
</dbReference>
<dbReference type="InterPro" id="IPR001343">
    <property type="entry name" value="Hemolysn_Ca-bd"/>
</dbReference>
<evidence type="ECO:0000313" key="3">
    <source>
        <dbReference type="EMBL" id="XCC93234.1"/>
    </source>
</evidence>
<name>A0AAU8AFK1_9RHOB</name>
<comment type="subcellular location">
    <subcellularLocation>
        <location evidence="1">Secreted</location>
    </subcellularLocation>
</comment>
<dbReference type="Gene3D" id="2.150.10.10">
    <property type="entry name" value="Serralysin-like metalloprotease, C-terminal"/>
    <property type="match status" value="1"/>
</dbReference>
<dbReference type="RefSeq" id="WP_353472057.1">
    <property type="nucleotide sequence ID" value="NZ_CP123384.1"/>
</dbReference>
<dbReference type="InterPro" id="IPR011049">
    <property type="entry name" value="Serralysin-like_metalloprot_C"/>
</dbReference>
<dbReference type="AlphaFoldDB" id="A0AAU8AFK1"/>
<dbReference type="PANTHER" id="PTHR38340:SF1">
    <property type="entry name" value="S-LAYER PROTEIN"/>
    <property type="match status" value="1"/>
</dbReference>
<dbReference type="GO" id="GO:0005576">
    <property type="term" value="C:extracellular region"/>
    <property type="evidence" value="ECO:0007669"/>
    <property type="project" value="UniProtKB-SubCell"/>
</dbReference>
<proteinExistence type="predicted"/>
<evidence type="ECO:0008006" key="4">
    <source>
        <dbReference type="Google" id="ProtNLM"/>
    </source>
</evidence>
<dbReference type="Pfam" id="PF00353">
    <property type="entry name" value="HemolysinCabind"/>
    <property type="match status" value="2"/>
</dbReference>
<sequence length="581" mass="61038">MATNPSAIPLAPVPAPIAPGLTEAETLDILAGYQVKGNPHASGGAYLEATPGSYSSRASGVFTGAHSFYDVTLGYMDELDGNSRMNIYINGAFIQGFSWNSQAGTDTVSRATKAEHLLPDLLLSPGDVIDLNGSQSDGEPLRTDYLRITDAMTPLTGTAQGETLRGTAGADRITALGGADHVLAGGGPDVIDAGEGQDTVRAGDGDDTITGGPGTDYIYTGAGHDTVVLSDAESFDKLYDFEVGVDTLELAIPGVGPGDLWLDRWRLMAMVDGEARKIAYIPSADSAGVTIKELLQPEVPDDATTLYSLHFGEELHGSLEVYEDIDWFRFELQAGTFYVFTLVGDPESVSPVLRPALGLHDATGRPLGGSNDSGAPVGQLPYLATSDAEAFVSVYDLYGGDGDYILSALTADMLDTVPGDASTDVELAVGADVHGNLGYPGDTDWIRAELHAGQLYDFVLVGDPESDAPASDPEFSLYDASGELIGVRYYWSWPDFFYTPEADELVFVQVSANFGHEAGTGVGDYLLQLLTGDEAADEAGDEMGAAPADSGTLAGLAVDETPVSDIGLLHDPSRQDTFVFA</sequence>
<dbReference type="EMBL" id="CP123384">
    <property type="protein sequence ID" value="XCC93234.1"/>
    <property type="molecule type" value="Genomic_DNA"/>
</dbReference>
<reference evidence="3" key="1">
    <citation type="submission" date="2023-02" db="EMBL/GenBank/DDBJ databases">
        <title>Description and genomic characterization of Salipiger bruguierae sp. nov., isolated from the sediment of mangrove plant Bruguiera sexangula.</title>
        <authorList>
            <person name="Long M."/>
        </authorList>
    </citation>
    <scope>NUCLEOTIDE SEQUENCE</scope>
    <source>
        <strain evidence="3">H15</strain>
    </source>
</reference>
<keyword evidence="2" id="KW-0964">Secreted</keyword>
<accession>A0AAU8AFK1</accession>
<protein>
    <recommendedName>
        <fullName evidence="4">Calcium-binding protein</fullName>
    </recommendedName>
</protein>
<dbReference type="PANTHER" id="PTHR38340">
    <property type="entry name" value="S-LAYER PROTEIN"/>
    <property type="match status" value="1"/>
</dbReference>
<evidence type="ECO:0000256" key="1">
    <source>
        <dbReference type="ARBA" id="ARBA00004613"/>
    </source>
</evidence>
<evidence type="ECO:0000256" key="2">
    <source>
        <dbReference type="ARBA" id="ARBA00022525"/>
    </source>
</evidence>
<dbReference type="Gene3D" id="2.60.120.380">
    <property type="match status" value="2"/>
</dbReference>
<organism evidence="3">
    <name type="scientific">Alloyangia sp. H15</name>
    <dbReference type="NCBI Taxonomy" id="3029062"/>
    <lineage>
        <taxon>Bacteria</taxon>
        <taxon>Pseudomonadati</taxon>
        <taxon>Pseudomonadota</taxon>
        <taxon>Alphaproteobacteria</taxon>
        <taxon>Rhodobacterales</taxon>
        <taxon>Roseobacteraceae</taxon>
        <taxon>Alloyangia</taxon>
    </lineage>
</organism>